<dbReference type="EMBL" id="JACHFK010000006">
    <property type="protein sequence ID" value="MBB5377131.1"/>
    <property type="molecule type" value="Genomic_DNA"/>
</dbReference>
<dbReference type="Proteomes" id="UP000539473">
    <property type="component" value="Unassembled WGS sequence"/>
</dbReference>
<dbReference type="GO" id="GO:0051213">
    <property type="term" value="F:dioxygenase activity"/>
    <property type="evidence" value="ECO:0007669"/>
    <property type="project" value="UniProtKB-KW"/>
</dbReference>
<proteinExistence type="predicted"/>
<evidence type="ECO:0000313" key="1">
    <source>
        <dbReference type="EMBL" id="GHF48764.1"/>
    </source>
</evidence>
<reference evidence="1" key="4">
    <citation type="submission" date="2024-05" db="EMBL/GenBank/DDBJ databases">
        <authorList>
            <person name="Sun Q."/>
            <person name="Zhou Y."/>
        </authorList>
    </citation>
    <scope>NUCLEOTIDE SEQUENCE</scope>
    <source>
        <strain evidence="1">CGMCC 1.18437</strain>
    </source>
</reference>
<accession>A0A7W8KHJ4</accession>
<dbReference type="AlphaFoldDB" id="A0A7W8KHJ4"/>
<reference evidence="4" key="2">
    <citation type="journal article" date="2019" name="Int. J. Syst. Evol. Microbiol.">
        <title>The Global Catalogue of Microorganisms (GCM) 10K type strain sequencing project: providing services to taxonomists for standard genome sequencing and annotation.</title>
        <authorList>
            <consortium name="The Broad Institute Genomics Platform"/>
            <consortium name="The Broad Institute Genome Sequencing Center for Infectious Disease"/>
            <person name="Wu L."/>
            <person name="Ma J."/>
        </authorList>
    </citation>
    <scope>NUCLEOTIDE SEQUENCE [LARGE SCALE GENOMIC DNA]</scope>
    <source>
        <strain evidence="4">CGMCC 1.18437</strain>
    </source>
</reference>
<evidence type="ECO:0000313" key="3">
    <source>
        <dbReference type="Proteomes" id="UP000539473"/>
    </source>
</evidence>
<sequence>MSAAHDLLDRAQDLPYGPERLALTEEAVREADLAQDGAAGYAARKDLIEAATYAGQSEKMLVAFAWCRTYADTHPDEFGEWEQRELAWYHKWVLSAVHHFPQIPLPRVLELHADYARRVQALGVGAGTVPYFRMALALHRGDLADARVAFNLWQFARRDSLSDCAACEAQAVADYHEAIGDDAGCAAQVDRILQRGMTCAHIPHATHGMVLPALLRLGRWDDARRHHEQGRDLIAGDPDHLTPQARHLEYLSVTDLDAALAWYARHLGWAERTAELDDRLDLHLAGALLFQQVERAGHEHVTLSLPQDVPGHRPDGRYAVRERQRHHAQEAAALAQRFDERNGTEYHARRLDRTLALGDLPRPPAG</sequence>
<name>A0A7W8KHJ4_9DEIO</name>
<dbReference type="Gene3D" id="3.10.180.10">
    <property type="entry name" value="2,3-Dihydroxybiphenyl 1,2-Dioxygenase, domain 1"/>
    <property type="match status" value="1"/>
</dbReference>
<reference evidence="2 3" key="3">
    <citation type="submission" date="2020-08" db="EMBL/GenBank/DDBJ databases">
        <title>Genomic Encyclopedia of Type Strains, Phase IV (KMG-IV): sequencing the most valuable type-strain genomes for metagenomic binning, comparative biology and taxonomic classification.</title>
        <authorList>
            <person name="Goeker M."/>
        </authorList>
    </citation>
    <scope>NUCLEOTIDE SEQUENCE [LARGE SCALE GENOMIC DNA]</scope>
    <source>
        <strain evidence="2 3">DSM 27521</strain>
    </source>
</reference>
<evidence type="ECO:0000313" key="2">
    <source>
        <dbReference type="EMBL" id="MBB5377131.1"/>
    </source>
</evidence>
<evidence type="ECO:0000313" key="4">
    <source>
        <dbReference type="Proteomes" id="UP000619376"/>
    </source>
</evidence>
<comment type="caution">
    <text evidence="2">The sequence shown here is derived from an EMBL/GenBank/DDBJ whole genome shotgun (WGS) entry which is preliminary data.</text>
</comment>
<organism evidence="2 3">
    <name type="scientific">Deinococcus metalli</name>
    <dbReference type="NCBI Taxonomy" id="1141878"/>
    <lineage>
        <taxon>Bacteria</taxon>
        <taxon>Thermotogati</taxon>
        <taxon>Deinococcota</taxon>
        <taxon>Deinococci</taxon>
        <taxon>Deinococcales</taxon>
        <taxon>Deinococcaceae</taxon>
        <taxon>Deinococcus</taxon>
    </lineage>
</organism>
<dbReference type="GO" id="GO:0016829">
    <property type="term" value="F:lyase activity"/>
    <property type="evidence" value="ECO:0007669"/>
    <property type="project" value="UniProtKB-KW"/>
</dbReference>
<dbReference type="RefSeq" id="WP_184112414.1">
    <property type="nucleotide sequence ID" value="NZ_BNAJ01000006.1"/>
</dbReference>
<keyword evidence="2" id="KW-0456">Lyase</keyword>
<keyword evidence="2" id="KW-0223">Dioxygenase</keyword>
<dbReference type="Proteomes" id="UP000619376">
    <property type="component" value="Unassembled WGS sequence"/>
</dbReference>
<dbReference type="EMBL" id="BNAJ01000006">
    <property type="protein sequence ID" value="GHF48764.1"/>
    <property type="molecule type" value="Genomic_DNA"/>
</dbReference>
<keyword evidence="2" id="KW-0560">Oxidoreductase</keyword>
<gene>
    <name evidence="1" type="ORF">GCM10017781_26440</name>
    <name evidence="2" type="ORF">HNQ07_002604</name>
</gene>
<dbReference type="InterPro" id="IPR029068">
    <property type="entry name" value="Glyas_Bleomycin-R_OHBP_Dase"/>
</dbReference>
<protein>
    <submittedName>
        <fullName evidence="2">Catechol 2,3-dioxygenase-like lactoylglutathione lyase family enzyme</fullName>
    </submittedName>
</protein>
<reference evidence="1" key="1">
    <citation type="journal article" date="2014" name="Int. J. Syst. Evol. Microbiol.">
        <title>Complete genome of a new Firmicutes species belonging to the dominant human colonic microbiota ('Ruminococcus bicirculans') reveals two chromosomes and a selective capacity to utilize plant glucans.</title>
        <authorList>
            <consortium name="NISC Comparative Sequencing Program"/>
            <person name="Wegmann U."/>
            <person name="Louis P."/>
            <person name="Goesmann A."/>
            <person name="Henrissat B."/>
            <person name="Duncan S.H."/>
            <person name="Flint H.J."/>
        </authorList>
    </citation>
    <scope>NUCLEOTIDE SEQUENCE</scope>
    <source>
        <strain evidence="1">CGMCC 1.18437</strain>
    </source>
</reference>
<keyword evidence="4" id="KW-1185">Reference proteome</keyword>